<dbReference type="EMBL" id="JANJQO010000067">
    <property type="protein sequence ID" value="KAJ2982607.1"/>
    <property type="molecule type" value="Genomic_DNA"/>
</dbReference>
<name>A0ACC1NUM3_9HYPO</name>
<organism evidence="1 2">
    <name type="scientific">Zarea fungicola</name>
    <dbReference type="NCBI Taxonomy" id="93591"/>
    <lineage>
        <taxon>Eukaryota</taxon>
        <taxon>Fungi</taxon>
        <taxon>Dikarya</taxon>
        <taxon>Ascomycota</taxon>
        <taxon>Pezizomycotina</taxon>
        <taxon>Sordariomycetes</taxon>
        <taxon>Hypocreomycetidae</taxon>
        <taxon>Hypocreales</taxon>
        <taxon>Cordycipitaceae</taxon>
        <taxon>Zarea</taxon>
    </lineage>
</organism>
<proteinExistence type="predicted"/>
<evidence type="ECO:0000313" key="2">
    <source>
        <dbReference type="Proteomes" id="UP001143910"/>
    </source>
</evidence>
<accession>A0ACC1NUM3</accession>
<gene>
    <name evidence="1" type="ORF">NQ176_g1271</name>
</gene>
<sequence length="101" mass="11297">MYGIKTVSCGVRAGQVEGVLKYVLSTEPAGDNACIDYEMEIDPSKTRYRQKKRVVQKVASKARVKKLVREAVPNGNVELDEDVHKDNLAVLGYSNYETYKA</sequence>
<dbReference type="Proteomes" id="UP001143910">
    <property type="component" value="Unassembled WGS sequence"/>
</dbReference>
<evidence type="ECO:0000313" key="1">
    <source>
        <dbReference type="EMBL" id="KAJ2982607.1"/>
    </source>
</evidence>
<comment type="caution">
    <text evidence="1">The sequence shown here is derived from an EMBL/GenBank/DDBJ whole genome shotgun (WGS) entry which is preliminary data.</text>
</comment>
<reference evidence="1" key="1">
    <citation type="submission" date="2022-08" db="EMBL/GenBank/DDBJ databases">
        <title>Genome Sequence of Lecanicillium fungicola.</title>
        <authorList>
            <person name="Buettner E."/>
        </authorList>
    </citation>
    <scope>NUCLEOTIDE SEQUENCE</scope>
    <source>
        <strain evidence="1">Babe33</strain>
    </source>
</reference>
<keyword evidence="2" id="KW-1185">Reference proteome</keyword>
<protein>
    <submittedName>
        <fullName evidence="1">Uncharacterized protein</fullName>
    </submittedName>
</protein>